<dbReference type="EnsemblProtists" id="EKX39429">
    <property type="protein sequence ID" value="EKX39429"/>
    <property type="gene ID" value="GUITHDRAFT_114388"/>
</dbReference>
<dbReference type="KEGG" id="gtt:GUITHDRAFT_114388"/>
<keyword evidence="3" id="KW-1185">Reference proteome</keyword>
<reference evidence="2" key="3">
    <citation type="submission" date="2015-06" db="UniProtKB">
        <authorList>
            <consortium name="EnsemblProtists"/>
        </authorList>
    </citation>
    <scope>IDENTIFICATION</scope>
</reference>
<evidence type="ECO:0000313" key="2">
    <source>
        <dbReference type="EnsemblProtists" id="EKX39429"/>
    </source>
</evidence>
<proteinExistence type="predicted"/>
<dbReference type="RefSeq" id="XP_005826409.1">
    <property type="nucleotide sequence ID" value="XM_005826352.1"/>
</dbReference>
<name>L1IU55_GUITC</name>
<evidence type="ECO:0000313" key="1">
    <source>
        <dbReference type="EMBL" id="EKX39429.1"/>
    </source>
</evidence>
<sequence length="106" mass="11665">MTSDNVTAYYEFLCSKDGRKYCFHKTYASSSVKACDATKSTCEGSCKSGMKALKEVGCCAGTYAFASYTPYATVASQCSVKLTSPCEPQHRYLHVLLLVTAWDLVW</sequence>
<dbReference type="EMBL" id="JH993039">
    <property type="protein sequence ID" value="EKX39429.1"/>
    <property type="molecule type" value="Genomic_DNA"/>
</dbReference>
<evidence type="ECO:0000313" key="3">
    <source>
        <dbReference type="Proteomes" id="UP000011087"/>
    </source>
</evidence>
<reference evidence="1 3" key="1">
    <citation type="journal article" date="2012" name="Nature">
        <title>Algal genomes reveal evolutionary mosaicism and the fate of nucleomorphs.</title>
        <authorList>
            <consortium name="DOE Joint Genome Institute"/>
            <person name="Curtis B.A."/>
            <person name="Tanifuji G."/>
            <person name="Burki F."/>
            <person name="Gruber A."/>
            <person name="Irimia M."/>
            <person name="Maruyama S."/>
            <person name="Arias M.C."/>
            <person name="Ball S.G."/>
            <person name="Gile G.H."/>
            <person name="Hirakawa Y."/>
            <person name="Hopkins J.F."/>
            <person name="Kuo A."/>
            <person name="Rensing S.A."/>
            <person name="Schmutz J."/>
            <person name="Symeonidi A."/>
            <person name="Elias M."/>
            <person name="Eveleigh R.J."/>
            <person name="Herman E.K."/>
            <person name="Klute M.J."/>
            <person name="Nakayama T."/>
            <person name="Obornik M."/>
            <person name="Reyes-Prieto A."/>
            <person name="Armbrust E.V."/>
            <person name="Aves S.J."/>
            <person name="Beiko R.G."/>
            <person name="Coutinho P."/>
            <person name="Dacks J.B."/>
            <person name="Durnford D.G."/>
            <person name="Fast N.M."/>
            <person name="Green B.R."/>
            <person name="Grisdale C.J."/>
            <person name="Hempel F."/>
            <person name="Henrissat B."/>
            <person name="Hoppner M.P."/>
            <person name="Ishida K."/>
            <person name="Kim E."/>
            <person name="Koreny L."/>
            <person name="Kroth P.G."/>
            <person name="Liu Y."/>
            <person name="Malik S.B."/>
            <person name="Maier U.G."/>
            <person name="McRose D."/>
            <person name="Mock T."/>
            <person name="Neilson J.A."/>
            <person name="Onodera N.T."/>
            <person name="Poole A.M."/>
            <person name="Pritham E.J."/>
            <person name="Richards T.A."/>
            <person name="Rocap G."/>
            <person name="Roy S.W."/>
            <person name="Sarai C."/>
            <person name="Schaack S."/>
            <person name="Shirato S."/>
            <person name="Slamovits C.H."/>
            <person name="Spencer D.F."/>
            <person name="Suzuki S."/>
            <person name="Worden A.Z."/>
            <person name="Zauner S."/>
            <person name="Barry K."/>
            <person name="Bell C."/>
            <person name="Bharti A.K."/>
            <person name="Crow J.A."/>
            <person name="Grimwood J."/>
            <person name="Kramer R."/>
            <person name="Lindquist E."/>
            <person name="Lucas S."/>
            <person name="Salamov A."/>
            <person name="McFadden G.I."/>
            <person name="Lane C.E."/>
            <person name="Keeling P.J."/>
            <person name="Gray M.W."/>
            <person name="Grigoriev I.V."/>
            <person name="Archibald J.M."/>
        </authorList>
    </citation>
    <scope>NUCLEOTIDE SEQUENCE</scope>
    <source>
        <strain evidence="1 3">CCMP2712</strain>
    </source>
</reference>
<dbReference type="GeneID" id="17296200"/>
<dbReference type="PaxDb" id="55529-EKX39429"/>
<reference evidence="3" key="2">
    <citation type="submission" date="2012-11" db="EMBL/GenBank/DDBJ databases">
        <authorList>
            <person name="Kuo A."/>
            <person name="Curtis B.A."/>
            <person name="Tanifuji G."/>
            <person name="Burki F."/>
            <person name="Gruber A."/>
            <person name="Irimia M."/>
            <person name="Maruyama S."/>
            <person name="Arias M.C."/>
            <person name="Ball S.G."/>
            <person name="Gile G.H."/>
            <person name="Hirakawa Y."/>
            <person name="Hopkins J.F."/>
            <person name="Rensing S.A."/>
            <person name="Schmutz J."/>
            <person name="Symeonidi A."/>
            <person name="Elias M."/>
            <person name="Eveleigh R.J."/>
            <person name="Herman E.K."/>
            <person name="Klute M.J."/>
            <person name="Nakayama T."/>
            <person name="Obornik M."/>
            <person name="Reyes-Prieto A."/>
            <person name="Armbrust E.V."/>
            <person name="Aves S.J."/>
            <person name="Beiko R.G."/>
            <person name="Coutinho P."/>
            <person name="Dacks J.B."/>
            <person name="Durnford D.G."/>
            <person name="Fast N.M."/>
            <person name="Green B.R."/>
            <person name="Grisdale C."/>
            <person name="Hempe F."/>
            <person name="Henrissat B."/>
            <person name="Hoppner M.P."/>
            <person name="Ishida K.-I."/>
            <person name="Kim E."/>
            <person name="Koreny L."/>
            <person name="Kroth P.G."/>
            <person name="Liu Y."/>
            <person name="Malik S.-B."/>
            <person name="Maier U.G."/>
            <person name="McRose D."/>
            <person name="Mock T."/>
            <person name="Neilson J.A."/>
            <person name="Onodera N.T."/>
            <person name="Poole A.M."/>
            <person name="Pritham E.J."/>
            <person name="Richards T.A."/>
            <person name="Rocap G."/>
            <person name="Roy S.W."/>
            <person name="Sarai C."/>
            <person name="Schaack S."/>
            <person name="Shirato S."/>
            <person name="Slamovits C.H."/>
            <person name="Spencer D.F."/>
            <person name="Suzuki S."/>
            <person name="Worden A.Z."/>
            <person name="Zauner S."/>
            <person name="Barry K."/>
            <person name="Bell C."/>
            <person name="Bharti A.K."/>
            <person name="Crow J.A."/>
            <person name="Grimwood J."/>
            <person name="Kramer R."/>
            <person name="Lindquist E."/>
            <person name="Lucas S."/>
            <person name="Salamov A."/>
            <person name="McFadden G.I."/>
            <person name="Lane C.E."/>
            <person name="Keeling P.J."/>
            <person name="Gray M.W."/>
            <person name="Grigoriev I.V."/>
            <person name="Archibald J.M."/>
        </authorList>
    </citation>
    <scope>NUCLEOTIDE SEQUENCE</scope>
    <source>
        <strain evidence="3">CCMP2712</strain>
    </source>
</reference>
<organism evidence="1">
    <name type="scientific">Guillardia theta (strain CCMP2712)</name>
    <name type="common">Cryptophyte</name>
    <dbReference type="NCBI Taxonomy" id="905079"/>
    <lineage>
        <taxon>Eukaryota</taxon>
        <taxon>Cryptophyceae</taxon>
        <taxon>Pyrenomonadales</taxon>
        <taxon>Geminigeraceae</taxon>
        <taxon>Guillardia</taxon>
    </lineage>
</organism>
<gene>
    <name evidence="1" type="ORF">GUITHDRAFT_114388</name>
</gene>
<dbReference type="HOGENOM" id="CLU_2228334_0_0_1"/>
<accession>L1IU55</accession>
<dbReference type="AlphaFoldDB" id="L1IU55"/>
<protein>
    <submittedName>
        <fullName evidence="1 2">Uncharacterized protein</fullName>
    </submittedName>
</protein>
<dbReference type="Proteomes" id="UP000011087">
    <property type="component" value="Unassembled WGS sequence"/>
</dbReference>